<dbReference type="Proteomes" id="UP000184671">
    <property type="component" value="Unassembled WGS sequence"/>
</dbReference>
<name>A0A1M4MMG1_9EURY</name>
<keyword evidence="1" id="KW-0175">Coiled coil</keyword>
<dbReference type="STRING" id="118126.L21_1898"/>
<dbReference type="Gene3D" id="1.10.1660.10">
    <property type="match status" value="1"/>
</dbReference>
<dbReference type="AlphaFoldDB" id="A0A1M4MMG1"/>
<evidence type="ECO:0000256" key="1">
    <source>
        <dbReference type="SAM" id="Coils"/>
    </source>
</evidence>
<feature type="compositionally biased region" description="Basic and acidic residues" evidence="2">
    <location>
        <begin position="79"/>
        <end position="90"/>
    </location>
</feature>
<evidence type="ECO:0000313" key="4">
    <source>
        <dbReference type="Proteomes" id="UP000184671"/>
    </source>
</evidence>
<reference evidence="3 4" key="1">
    <citation type="submission" date="2016-08" db="EMBL/GenBank/DDBJ databases">
        <authorList>
            <person name="Seilhamer J.J."/>
        </authorList>
    </citation>
    <scope>NUCLEOTIDE SEQUENCE [LARGE SCALE GENOMIC DNA]</scope>
    <source>
        <strain evidence="3">L21-II-0</strain>
    </source>
</reference>
<protein>
    <submittedName>
        <fullName evidence="3">Uncharacterized protein</fullName>
    </submittedName>
</protein>
<feature type="region of interest" description="Disordered" evidence="2">
    <location>
        <begin position="75"/>
        <end position="98"/>
    </location>
</feature>
<dbReference type="OrthoDB" id="107358at2157"/>
<organism evidence="3 4">
    <name type="scientific">Methanoculleus chikugoensis</name>
    <dbReference type="NCBI Taxonomy" id="118126"/>
    <lineage>
        <taxon>Archaea</taxon>
        <taxon>Methanobacteriati</taxon>
        <taxon>Methanobacteriota</taxon>
        <taxon>Stenosarchaea group</taxon>
        <taxon>Methanomicrobia</taxon>
        <taxon>Methanomicrobiales</taxon>
        <taxon>Methanomicrobiaceae</taxon>
        <taxon>Methanoculleus</taxon>
    </lineage>
</organism>
<dbReference type="EMBL" id="FMID01000045">
    <property type="protein sequence ID" value="SCL75978.1"/>
    <property type="molecule type" value="Genomic_DNA"/>
</dbReference>
<feature type="coiled-coil region" evidence="1">
    <location>
        <begin position="116"/>
        <end position="146"/>
    </location>
</feature>
<dbReference type="InterPro" id="IPR009061">
    <property type="entry name" value="DNA-bd_dom_put_sf"/>
</dbReference>
<proteinExistence type="predicted"/>
<sequence length="208" mass="23464">MQAGAEDGSMHEKELKIGDIAHLTGISEQDVRALIRTYDSLFTYRTIGRARLFPQKAVAIVRELADLSGRGLSPEEIADEVRSGKDRAPPEEPAEEIGRTAAPLPSEVVIEFGVMRDTLARQERRIARLVEELEQERELRAEEGERFRKAVDDLEGRLSAQQEQLALVAEWVDYFDRQMDEVTRPVFDRFRRTVAKKGDSGKSPGRSG</sequence>
<evidence type="ECO:0000313" key="3">
    <source>
        <dbReference type="EMBL" id="SCL75978.1"/>
    </source>
</evidence>
<dbReference type="SUPFAM" id="SSF46955">
    <property type="entry name" value="Putative DNA-binding domain"/>
    <property type="match status" value="1"/>
</dbReference>
<accession>A0A1M4MMG1</accession>
<gene>
    <name evidence="3" type="ORF">L21_1898</name>
</gene>
<evidence type="ECO:0000256" key="2">
    <source>
        <dbReference type="SAM" id="MobiDB-lite"/>
    </source>
</evidence>